<dbReference type="EMBL" id="SJPJ01000001">
    <property type="protein sequence ID" value="TWT79212.1"/>
    <property type="molecule type" value="Genomic_DNA"/>
</dbReference>
<proteinExistence type="predicted"/>
<dbReference type="OrthoDB" id="283384at2"/>
<dbReference type="Pfam" id="PF00534">
    <property type="entry name" value="Glycos_transf_1"/>
    <property type="match status" value="1"/>
</dbReference>
<feature type="domain" description="Glycosyltransferase subfamily 4-like N-terminal" evidence="3">
    <location>
        <begin position="37"/>
        <end position="141"/>
    </location>
</feature>
<name>A0A5C5YVY3_9BACT</name>
<keyword evidence="4" id="KW-0328">Glycosyltransferase</keyword>
<gene>
    <name evidence="4" type="primary">mshA_1</name>
    <name evidence="4" type="ORF">CA13_06100</name>
</gene>
<feature type="domain" description="Glycosyl transferase family 1" evidence="2">
    <location>
        <begin position="145"/>
        <end position="307"/>
    </location>
</feature>
<dbReference type="GO" id="GO:0009103">
    <property type="term" value="P:lipopolysaccharide biosynthetic process"/>
    <property type="evidence" value="ECO:0007669"/>
    <property type="project" value="TreeGrafter"/>
</dbReference>
<dbReference type="Gene3D" id="3.40.50.2000">
    <property type="entry name" value="Glycogen Phosphorylase B"/>
    <property type="match status" value="2"/>
</dbReference>
<accession>A0A5C5YVY3</accession>
<dbReference type="PANTHER" id="PTHR46401:SF2">
    <property type="entry name" value="GLYCOSYLTRANSFERASE WBBK-RELATED"/>
    <property type="match status" value="1"/>
</dbReference>
<evidence type="ECO:0000259" key="2">
    <source>
        <dbReference type="Pfam" id="PF00534"/>
    </source>
</evidence>
<dbReference type="RefSeq" id="WP_146394482.1">
    <property type="nucleotide sequence ID" value="NZ_SJPJ01000001.1"/>
</dbReference>
<dbReference type="SUPFAM" id="SSF53756">
    <property type="entry name" value="UDP-Glycosyltransferase/glycogen phosphorylase"/>
    <property type="match status" value="1"/>
</dbReference>
<protein>
    <submittedName>
        <fullName evidence="4">D-inositol 3-phosphate glycosyltransferase</fullName>
        <ecNumber evidence="4">2.4.1.250</ecNumber>
    </submittedName>
</protein>
<dbReference type="Proteomes" id="UP000315010">
    <property type="component" value="Unassembled WGS sequence"/>
</dbReference>
<dbReference type="GO" id="GO:0102710">
    <property type="term" value="F:D-inositol-3-phosphate glycosyltransferase activity"/>
    <property type="evidence" value="ECO:0007669"/>
    <property type="project" value="UniProtKB-EC"/>
</dbReference>
<dbReference type="AlphaFoldDB" id="A0A5C5YVY3"/>
<evidence type="ECO:0000313" key="4">
    <source>
        <dbReference type="EMBL" id="TWT79212.1"/>
    </source>
</evidence>
<comment type="caution">
    <text evidence="4">The sequence shown here is derived from an EMBL/GenBank/DDBJ whole genome shotgun (WGS) entry which is preliminary data.</text>
</comment>
<dbReference type="PANTHER" id="PTHR46401">
    <property type="entry name" value="GLYCOSYLTRANSFERASE WBBK-RELATED"/>
    <property type="match status" value="1"/>
</dbReference>
<dbReference type="InterPro" id="IPR001296">
    <property type="entry name" value="Glyco_trans_1"/>
</dbReference>
<dbReference type="CDD" id="cd03809">
    <property type="entry name" value="GT4_MtfB-like"/>
    <property type="match status" value="1"/>
</dbReference>
<evidence type="ECO:0000259" key="3">
    <source>
        <dbReference type="Pfam" id="PF13579"/>
    </source>
</evidence>
<keyword evidence="1 4" id="KW-0808">Transferase</keyword>
<evidence type="ECO:0000256" key="1">
    <source>
        <dbReference type="ARBA" id="ARBA00022679"/>
    </source>
</evidence>
<evidence type="ECO:0000313" key="5">
    <source>
        <dbReference type="Proteomes" id="UP000315010"/>
    </source>
</evidence>
<dbReference type="InterPro" id="IPR028098">
    <property type="entry name" value="Glyco_trans_4-like_N"/>
</dbReference>
<dbReference type="Pfam" id="PF13579">
    <property type="entry name" value="Glyco_trans_4_4"/>
    <property type="match status" value="1"/>
</dbReference>
<reference evidence="4 5" key="1">
    <citation type="submission" date="2019-02" db="EMBL/GenBank/DDBJ databases">
        <title>Deep-cultivation of Planctomycetes and their phenomic and genomic characterization uncovers novel biology.</title>
        <authorList>
            <person name="Wiegand S."/>
            <person name="Jogler M."/>
            <person name="Boedeker C."/>
            <person name="Pinto D."/>
            <person name="Vollmers J."/>
            <person name="Rivas-Marin E."/>
            <person name="Kohn T."/>
            <person name="Peeters S.H."/>
            <person name="Heuer A."/>
            <person name="Rast P."/>
            <person name="Oberbeckmann S."/>
            <person name="Bunk B."/>
            <person name="Jeske O."/>
            <person name="Meyerdierks A."/>
            <person name="Storesund J.E."/>
            <person name="Kallscheuer N."/>
            <person name="Luecker S."/>
            <person name="Lage O.M."/>
            <person name="Pohl T."/>
            <person name="Merkel B.J."/>
            <person name="Hornburger P."/>
            <person name="Mueller R.-W."/>
            <person name="Bruemmer F."/>
            <person name="Labrenz M."/>
            <person name="Spormann A.M."/>
            <person name="Op Den Camp H."/>
            <person name="Overmann J."/>
            <person name="Amann R."/>
            <person name="Jetten M.S.M."/>
            <person name="Mascher T."/>
            <person name="Medema M.H."/>
            <person name="Devos D.P."/>
            <person name="Kaster A.-K."/>
            <person name="Ovreas L."/>
            <person name="Rohde M."/>
            <person name="Galperin M.Y."/>
            <person name="Jogler C."/>
        </authorList>
    </citation>
    <scope>NUCLEOTIDE SEQUENCE [LARGE SCALE GENOMIC DNA]</scope>
    <source>
        <strain evidence="4 5">CA13</strain>
    </source>
</reference>
<keyword evidence="5" id="KW-1185">Reference proteome</keyword>
<sequence length="332" mass="36987">MTGMYYDARWCAPHGIGRFATEVRNRLSGWDDLPLDGSPTSPSDSWRLAKCLKQNKASIYFSPGYNVPLYASCPVVATVHDLIHLHCADETSIAKRAYYRYVQRPMIRRSPVTLTVSEFSRQEIIDWYDIAESQVVVVGNGVSEEFKPDEIALPSKRPYFYFVGNTKPHKNVESLVKAFAIVAEKYGDVELKLVAKPSDAIRRLVALTPVKDRIEWIRGASDVKLAEQYRGAVATVLPSFFEGFGLPLVEAMACGCPVIASDRTSIPEVVGDAGILFDPNNIDHIADCMIRVLDDSELRAAMKQKGLQQAAKFRWSQVGERVRRALQSVAAS</sequence>
<dbReference type="EC" id="2.4.1.250" evidence="4"/>
<organism evidence="4 5">
    <name type="scientific">Novipirellula herctigrandis</name>
    <dbReference type="NCBI Taxonomy" id="2527986"/>
    <lineage>
        <taxon>Bacteria</taxon>
        <taxon>Pseudomonadati</taxon>
        <taxon>Planctomycetota</taxon>
        <taxon>Planctomycetia</taxon>
        <taxon>Pirellulales</taxon>
        <taxon>Pirellulaceae</taxon>
        <taxon>Novipirellula</taxon>
    </lineage>
</organism>